<dbReference type="Pfam" id="PF03235">
    <property type="entry name" value="GmrSD_N"/>
    <property type="match status" value="1"/>
</dbReference>
<sequence>MSGGIDISATEESVKSVFSFDYRFEVPDYQREYSWREEHWSDFWYDIRSLDHGETHFLGSIVVIERQTLVNELSVLELVDGQQRMTTIAVLLRALQDVLSTTEEFADVAADISPDYLWKSDLDGNDFPTLSLGKNDDGAFQALLRDGRATAHDSRVTEAYDFFVERLEGMTPEQVNELRIHLLGSLSLVVIETDSETSAYRLFESLNDRGLDLSAVDLMKNYLLRYASEHDDTDPETVKSEWEAILDNVRGRMNKPARFFRHYLMSMPDPDYDGAISNHTLYDTFTEIVEDQLPESGQSLESFLVDMREQSDRYVELLEGSLTVFSGKSSKRVNDRLAALNAIRPTQARTFLLRLLREVDDPNVVLDAMWDLEVLLLRRGMAGYATGSEMDRLFSHVCSTAFETPDPLTDISRAFRNAAPSDAEFRAAFVNNRMPMNDRTKYVLDTLEREIYMSSAGGKEIADRSVVDIEHIAPRASFSAKKYAPWRSYLGVDEETFIEWRDRIGNLTLLEDSLNLSASDNPFDQKKAHYRESDFLMTQALCEYDQWTIPEVERRTEKLADYAVDLWSLR</sequence>
<dbReference type="InterPro" id="IPR004919">
    <property type="entry name" value="GmrSD_N"/>
</dbReference>
<dbReference type="EMBL" id="JAGGKO010000004">
    <property type="protein sequence ID" value="MBP1955314.1"/>
    <property type="molecule type" value="Genomic_DNA"/>
</dbReference>
<evidence type="ECO:0000313" key="3">
    <source>
        <dbReference type="EMBL" id="GGM71367.1"/>
    </source>
</evidence>
<dbReference type="Pfam" id="PF07510">
    <property type="entry name" value="GmrSD_C"/>
    <property type="match status" value="1"/>
</dbReference>
<evidence type="ECO:0000259" key="1">
    <source>
        <dbReference type="Pfam" id="PF03235"/>
    </source>
</evidence>
<dbReference type="Proteomes" id="UP000765891">
    <property type="component" value="Unassembled WGS sequence"/>
</dbReference>
<evidence type="ECO:0000259" key="2">
    <source>
        <dbReference type="Pfam" id="PF07510"/>
    </source>
</evidence>
<reference evidence="3" key="1">
    <citation type="journal article" date="2014" name="Int. J. Syst. Evol. Microbiol.">
        <title>Complete genome sequence of Corynebacterium casei LMG S-19264T (=DSM 44701T), isolated from a smear-ripened cheese.</title>
        <authorList>
            <consortium name="US DOE Joint Genome Institute (JGI-PGF)"/>
            <person name="Walter F."/>
            <person name="Albersmeier A."/>
            <person name="Kalinowski J."/>
            <person name="Ruckert C."/>
        </authorList>
    </citation>
    <scope>NUCLEOTIDE SEQUENCE</scope>
    <source>
        <strain evidence="3">JCM 16108</strain>
    </source>
</reference>
<dbReference type="PANTHER" id="PTHR35149">
    <property type="entry name" value="SLL5132 PROTEIN"/>
    <property type="match status" value="1"/>
</dbReference>
<proteinExistence type="predicted"/>
<dbReference type="InterPro" id="IPR011089">
    <property type="entry name" value="GmrSD_C"/>
</dbReference>
<dbReference type="RefSeq" id="WP_188872635.1">
    <property type="nucleotide sequence ID" value="NZ_BMOO01000005.1"/>
</dbReference>
<keyword evidence="5" id="KW-1185">Reference proteome</keyword>
<evidence type="ECO:0000313" key="4">
    <source>
        <dbReference type="EMBL" id="MBP1955314.1"/>
    </source>
</evidence>
<gene>
    <name evidence="3" type="ORF">GCM10009017_21690</name>
    <name evidence="4" type="ORF">J2752_002237</name>
</gene>
<evidence type="ECO:0008006" key="6">
    <source>
        <dbReference type="Google" id="ProtNLM"/>
    </source>
</evidence>
<feature type="domain" description="GmrSD restriction endonucleases C-terminal" evidence="2">
    <location>
        <begin position="420"/>
        <end position="561"/>
    </location>
</feature>
<dbReference type="Proteomes" id="UP000614609">
    <property type="component" value="Unassembled WGS sequence"/>
</dbReference>
<dbReference type="PANTHER" id="PTHR35149:SF2">
    <property type="entry name" value="DUF262 DOMAIN-CONTAINING PROTEIN"/>
    <property type="match status" value="1"/>
</dbReference>
<evidence type="ECO:0000313" key="5">
    <source>
        <dbReference type="Proteomes" id="UP000614609"/>
    </source>
</evidence>
<reference evidence="4" key="3">
    <citation type="submission" date="2021-03" db="EMBL/GenBank/DDBJ databases">
        <title>Genomic Encyclopedia of Type Strains, Phase IV (KMG-IV): sequencing the most valuable type-strain genomes for metagenomic binning, comparative biology and taxonomic classification.</title>
        <authorList>
            <person name="Goeker M."/>
        </authorList>
    </citation>
    <scope>NUCLEOTIDE SEQUENCE</scope>
    <source>
        <strain evidence="4">DSM 22443</strain>
    </source>
</reference>
<dbReference type="AlphaFoldDB" id="A0A830G287"/>
<dbReference type="EMBL" id="BMOO01000005">
    <property type="protein sequence ID" value="GGM71367.1"/>
    <property type="molecule type" value="Genomic_DNA"/>
</dbReference>
<reference evidence="3" key="2">
    <citation type="submission" date="2020-09" db="EMBL/GenBank/DDBJ databases">
        <authorList>
            <person name="Sun Q."/>
            <person name="Ohkuma M."/>
        </authorList>
    </citation>
    <scope>NUCLEOTIDE SEQUENCE</scope>
    <source>
        <strain evidence="3">JCM 16108</strain>
    </source>
</reference>
<accession>A0A830G287</accession>
<comment type="caution">
    <text evidence="3">The sequence shown here is derived from an EMBL/GenBank/DDBJ whole genome shotgun (WGS) entry which is preliminary data.</text>
</comment>
<dbReference type="OrthoDB" id="318965at2157"/>
<protein>
    <recommendedName>
        <fullName evidence="6">DUF262 domain-containing protein</fullName>
    </recommendedName>
</protein>
<organism evidence="3 5">
    <name type="scientific">Halarchaeum rubridurum</name>
    <dbReference type="NCBI Taxonomy" id="489911"/>
    <lineage>
        <taxon>Archaea</taxon>
        <taxon>Methanobacteriati</taxon>
        <taxon>Methanobacteriota</taxon>
        <taxon>Stenosarchaea group</taxon>
        <taxon>Halobacteria</taxon>
        <taxon>Halobacteriales</taxon>
        <taxon>Halobacteriaceae</taxon>
    </lineage>
</organism>
<name>A0A830G287_9EURY</name>
<feature type="domain" description="GmrSD restriction endonucleases N-terminal" evidence="1">
    <location>
        <begin position="15"/>
        <end position="224"/>
    </location>
</feature>